<dbReference type="PRINTS" id="PR00463">
    <property type="entry name" value="EP450I"/>
</dbReference>
<keyword evidence="13" id="KW-0325">Glycoprotein</keyword>
<keyword evidence="8" id="KW-1133">Transmembrane helix</keyword>
<keyword evidence="9 15" id="KW-0560">Oxidoreductase</keyword>
<sequence>MTPTVTAVLLAVLAFAAYRVLRIGSRAHGLPPGPPTVPLLGNILQFPIKNAHFKLAEWARRYGEVYTIKLGPGTAIFLNSPAAIKEILDKHSMDTIDRPPCYFNELVTDGMNLPLSRYSDRWRRMRKAANHLLSSSAVLDYLPIQEAESTQLVFDIATTPERYYTHIQRFSNSIILSIAYGQRSPRFETPSAVELVHATELWASINAPGKHPPIDLVPVLKWLPERLAPWKAESRTIRALQSKYYTEFFDQTEARIAASQEGRGDASYFMADLIRSQSAHGLDRLAMSYLGGALFEAGTDTSAHFLHSLVLLLIKYPETQARAREEVDRIVGERIPVYDDAESLPYLRAMLRETHRMMPVTPTGVPHRAQCDLNYKGYLIPKDAVIFPNVYAMFHDPDIFEDPDVFNPDRFLQTPHGTLSGVDDVDWRSTFVFGAGRRICPGMHLATASTTLAAMKLIWAFVFSPALDSNTGKEIPLRLDALCEGVSTGPKPFECMICPRGNGRLETLRKAFKVDAAPILSAFEHHLTKEDSEWLRDVRGDQ</sequence>
<dbReference type="STRING" id="97359.A0A550CZE5"/>
<dbReference type="InterPro" id="IPR001128">
    <property type="entry name" value="Cyt_P450"/>
</dbReference>
<protein>
    <submittedName>
        <fullName evidence="16">Cytochrome P450</fullName>
    </submittedName>
</protein>
<keyword evidence="11 15" id="KW-0503">Monooxygenase</keyword>
<evidence type="ECO:0000313" key="16">
    <source>
        <dbReference type="EMBL" id="TRM70158.1"/>
    </source>
</evidence>
<dbReference type="PANTHER" id="PTHR46300:SF2">
    <property type="entry name" value="CYTOCHROME P450 MONOOXYGENASE ALNH-RELATED"/>
    <property type="match status" value="1"/>
</dbReference>
<dbReference type="GO" id="GO:0004497">
    <property type="term" value="F:monooxygenase activity"/>
    <property type="evidence" value="ECO:0007669"/>
    <property type="project" value="UniProtKB-KW"/>
</dbReference>
<name>A0A550CZE5_9AGAR</name>
<evidence type="ECO:0000256" key="15">
    <source>
        <dbReference type="RuleBase" id="RU000461"/>
    </source>
</evidence>
<dbReference type="AlphaFoldDB" id="A0A550CZE5"/>
<keyword evidence="12" id="KW-0472">Membrane</keyword>
<comment type="pathway">
    <text evidence="3">Secondary metabolite biosynthesis.</text>
</comment>
<keyword evidence="5 14" id="KW-0349">Heme</keyword>
<dbReference type="PRINTS" id="PR00385">
    <property type="entry name" value="P450"/>
</dbReference>
<dbReference type="Gene3D" id="1.10.630.10">
    <property type="entry name" value="Cytochrome P450"/>
    <property type="match status" value="1"/>
</dbReference>
<proteinExistence type="inferred from homology"/>
<evidence type="ECO:0000256" key="9">
    <source>
        <dbReference type="ARBA" id="ARBA00023002"/>
    </source>
</evidence>
<accession>A0A550CZE5</accession>
<evidence type="ECO:0000256" key="4">
    <source>
        <dbReference type="ARBA" id="ARBA00010617"/>
    </source>
</evidence>
<gene>
    <name evidence="16" type="ORF">BD626DRAFT_391621</name>
</gene>
<dbReference type="GO" id="GO:0016705">
    <property type="term" value="F:oxidoreductase activity, acting on paired donors, with incorporation or reduction of molecular oxygen"/>
    <property type="evidence" value="ECO:0007669"/>
    <property type="project" value="InterPro"/>
</dbReference>
<evidence type="ECO:0000256" key="10">
    <source>
        <dbReference type="ARBA" id="ARBA00023004"/>
    </source>
</evidence>
<comment type="cofactor">
    <cofactor evidence="1 14">
        <name>heme</name>
        <dbReference type="ChEBI" id="CHEBI:30413"/>
    </cofactor>
</comment>
<dbReference type="InterPro" id="IPR036396">
    <property type="entry name" value="Cyt_P450_sf"/>
</dbReference>
<dbReference type="GO" id="GO:0016020">
    <property type="term" value="C:membrane"/>
    <property type="evidence" value="ECO:0007669"/>
    <property type="project" value="UniProtKB-SubCell"/>
</dbReference>
<evidence type="ECO:0000256" key="11">
    <source>
        <dbReference type="ARBA" id="ARBA00023033"/>
    </source>
</evidence>
<evidence type="ECO:0000256" key="12">
    <source>
        <dbReference type="ARBA" id="ARBA00023136"/>
    </source>
</evidence>
<dbReference type="GO" id="GO:0005506">
    <property type="term" value="F:iron ion binding"/>
    <property type="evidence" value="ECO:0007669"/>
    <property type="project" value="InterPro"/>
</dbReference>
<evidence type="ECO:0000256" key="13">
    <source>
        <dbReference type="ARBA" id="ARBA00023180"/>
    </source>
</evidence>
<reference evidence="16 17" key="1">
    <citation type="journal article" date="2019" name="New Phytol.">
        <title>Comparative genomics reveals unique wood-decay strategies and fruiting body development in the Schizophyllaceae.</title>
        <authorList>
            <person name="Almasi E."/>
            <person name="Sahu N."/>
            <person name="Krizsan K."/>
            <person name="Balint B."/>
            <person name="Kovacs G.M."/>
            <person name="Kiss B."/>
            <person name="Cseklye J."/>
            <person name="Drula E."/>
            <person name="Henrissat B."/>
            <person name="Nagy I."/>
            <person name="Chovatia M."/>
            <person name="Adam C."/>
            <person name="LaButti K."/>
            <person name="Lipzen A."/>
            <person name="Riley R."/>
            <person name="Grigoriev I.V."/>
            <person name="Nagy L.G."/>
        </authorList>
    </citation>
    <scope>NUCLEOTIDE SEQUENCE [LARGE SCALE GENOMIC DNA]</scope>
    <source>
        <strain evidence="16 17">NL-1724</strain>
    </source>
</reference>
<keyword evidence="7 14" id="KW-0479">Metal-binding</keyword>
<evidence type="ECO:0000256" key="7">
    <source>
        <dbReference type="ARBA" id="ARBA00022723"/>
    </source>
</evidence>
<evidence type="ECO:0000256" key="3">
    <source>
        <dbReference type="ARBA" id="ARBA00005179"/>
    </source>
</evidence>
<dbReference type="SUPFAM" id="SSF48264">
    <property type="entry name" value="Cytochrome P450"/>
    <property type="match status" value="1"/>
</dbReference>
<evidence type="ECO:0000256" key="5">
    <source>
        <dbReference type="ARBA" id="ARBA00022617"/>
    </source>
</evidence>
<dbReference type="InterPro" id="IPR002401">
    <property type="entry name" value="Cyt_P450_E_grp-I"/>
</dbReference>
<dbReference type="EMBL" id="VDMD01000001">
    <property type="protein sequence ID" value="TRM70158.1"/>
    <property type="molecule type" value="Genomic_DNA"/>
</dbReference>
<comment type="subcellular location">
    <subcellularLocation>
        <location evidence="2">Membrane</location>
        <topology evidence="2">Single-pass membrane protein</topology>
    </subcellularLocation>
</comment>
<dbReference type="Proteomes" id="UP000320762">
    <property type="component" value="Unassembled WGS sequence"/>
</dbReference>
<evidence type="ECO:0000256" key="6">
    <source>
        <dbReference type="ARBA" id="ARBA00022692"/>
    </source>
</evidence>
<keyword evidence="10 14" id="KW-0408">Iron</keyword>
<dbReference type="Pfam" id="PF00067">
    <property type="entry name" value="p450"/>
    <property type="match status" value="1"/>
</dbReference>
<dbReference type="GO" id="GO:0020037">
    <property type="term" value="F:heme binding"/>
    <property type="evidence" value="ECO:0007669"/>
    <property type="project" value="InterPro"/>
</dbReference>
<evidence type="ECO:0000313" key="17">
    <source>
        <dbReference type="Proteomes" id="UP000320762"/>
    </source>
</evidence>
<evidence type="ECO:0000256" key="8">
    <source>
        <dbReference type="ARBA" id="ARBA00022989"/>
    </source>
</evidence>
<dbReference type="PANTHER" id="PTHR46300">
    <property type="entry name" value="P450, PUTATIVE (EUROFUNG)-RELATED-RELATED"/>
    <property type="match status" value="1"/>
</dbReference>
<evidence type="ECO:0000256" key="1">
    <source>
        <dbReference type="ARBA" id="ARBA00001971"/>
    </source>
</evidence>
<keyword evidence="17" id="KW-1185">Reference proteome</keyword>
<dbReference type="InterPro" id="IPR050364">
    <property type="entry name" value="Cytochrome_P450_fung"/>
</dbReference>
<comment type="caution">
    <text evidence="16">The sequence shown here is derived from an EMBL/GenBank/DDBJ whole genome shotgun (WGS) entry which is preliminary data.</text>
</comment>
<evidence type="ECO:0000256" key="14">
    <source>
        <dbReference type="PIRSR" id="PIRSR602401-1"/>
    </source>
</evidence>
<dbReference type="PROSITE" id="PS00086">
    <property type="entry name" value="CYTOCHROME_P450"/>
    <property type="match status" value="1"/>
</dbReference>
<organism evidence="16 17">
    <name type="scientific">Schizophyllum amplum</name>
    <dbReference type="NCBI Taxonomy" id="97359"/>
    <lineage>
        <taxon>Eukaryota</taxon>
        <taxon>Fungi</taxon>
        <taxon>Dikarya</taxon>
        <taxon>Basidiomycota</taxon>
        <taxon>Agaricomycotina</taxon>
        <taxon>Agaricomycetes</taxon>
        <taxon>Agaricomycetidae</taxon>
        <taxon>Agaricales</taxon>
        <taxon>Schizophyllaceae</taxon>
        <taxon>Schizophyllum</taxon>
    </lineage>
</organism>
<keyword evidence="6" id="KW-0812">Transmembrane</keyword>
<evidence type="ECO:0000256" key="2">
    <source>
        <dbReference type="ARBA" id="ARBA00004167"/>
    </source>
</evidence>
<dbReference type="CDD" id="cd11065">
    <property type="entry name" value="CYP64-like"/>
    <property type="match status" value="1"/>
</dbReference>
<dbReference type="OrthoDB" id="1103324at2759"/>
<dbReference type="InterPro" id="IPR017972">
    <property type="entry name" value="Cyt_P450_CS"/>
</dbReference>
<comment type="similarity">
    <text evidence="4 15">Belongs to the cytochrome P450 family.</text>
</comment>
<feature type="binding site" description="axial binding residue" evidence="14">
    <location>
        <position position="440"/>
    </location>
    <ligand>
        <name>heme</name>
        <dbReference type="ChEBI" id="CHEBI:30413"/>
    </ligand>
    <ligandPart>
        <name>Fe</name>
        <dbReference type="ChEBI" id="CHEBI:18248"/>
    </ligandPart>
</feature>